<dbReference type="EMBL" id="JAODUO010000118">
    <property type="protein sequence ID" value="KAK2188929.1"/>
    <property type="molecule type" value="Genomic_DNA"/>
</dbReference>
<dbReference type="SUPFAM" id="SSF81321">
    <property type="entry name" value="Family A G protein-coupled receptor-like"/>
    <property type="match status" value="1"/>
</dbReference>
<dbReference type="PANTHER" id="PTHR46641">
    <property type="entry name" value="FMRFAMIDE RECEPTOR-RELATED"/>
    <property type="match status" value="1"/>
</dbReference>
<reference evidence="7" key="1">
    <citation type="journal article" date="2023" name="Mol. Biol. Evol.">
        <title>Third-Generation Sequencing Reveals the Adaptive Role of the Epigenome in Three Deep-Sea Polychaetes.</title>
        <authorList>
            <person name="Perez M."/>
            <person name="Aroh O."/>
            <person name="Sun Y."/>
            <person name="Lan Y."/>
            <person name="Juniper S.K."/>
            <person name="Young C.R."/>
            <person name="Angers B."/>
            <person name="Qian P.Y."/>
        </authorList>
    </citation>
    <scope>NUCLEOTIDE SEQUENCE</scope>
    <source>
        <strain evidence="7">R07B-5</strain>
    </source>
</reference>
<dbReference type="InterPro" id="IPR017452">
    <property type="entry name" value="GPCR_Rhodpsn_7TM"/>
</dbReference>
<dbReference type="PROSITE" id="PS50262">
    <property type="entry name" value="G_PROTEIN_RECEP_F1_2"/>
    <property type="match status" value="1"/>
</dbReference>
<keyword evidence="8" id="KW-1185">Reference proteome</keyword>
<dbReference type="PRINTS" id="PR00237">
    <property type="entry name" value="GPCRRHODOPSN"/>
</dbReference>
<keyword evidence="4 5" id="KW-0472">Membrane</keyword>
<dbReference type="GO" id="GO:0016020">
    <property type="term" value="C:membrane"/>
    <property type="evidence" value="ECO:0007669"/>
    <property type="project" value="UniProtKB-SubCell"/>
</dbReference>
<dbReference type="InterPro" id="IPR052954">
    <property type="entry name" value="GPCR-Ligand_Int"/>
</dbReference>
<feature type="transmembrane region" description="Helical" evidence="5">
    <location>
        <begin position="111"/>
        <end position="132"/>
    </location>
</feature>
<sequence length="400" mass="45437">MDFDVVEPWMNLTGALMSPAYVETPEYVLNRFVIPVIGFFGVLANVFNLVALRRRYNKRLLENGEQTVLVILSGLAVSDILFCLGVLPRAFCQGFRSAFEGRSLLMYYELYGVYFQNVFIRTSTWLTVLIAATRYVAICYPLKTRLCHGTAATRCFVLTAFFVWFAFMTPLLWTYRVHVSGAGDDVNSTAIYVLDIGAFQEDASRKLVFTYVWAIIGYFIPVAVLAFCNVCLIRALQRSSRLRKLTARYCTANSRQSSRITITLIVLTLAYVVFMSPSEILVFYDKAVAPALERSMELAIVCTNVLQTLNMASHVVLYCIVNIGFRETLLHLRTTGCCKRHKQTRRRSDVTTTCHDNNLTTASVAATRTYLKLTDLRNSRDSQISWLRTSYSEQRIVRVA</sequence>
<dbReference type="PANTHER" id="PTHR46641:SF2">
    <property type="entry name" value="FMRFAMIDE RECEPTOR"/>
    <property type="match status" value="1"/>
</dbReference>
<feature type="transmembrane region" description="Helical" evidence="5">
    <location>
        <begin position="298"/>
        <end position="321"/>
    </location>
</feature>
<dbReference type="Pfam" id="PF10324">
    <property type="entry name" value="7TM_GPCR_Srw"/>
    <property type="match status" value="1"/>
</dbReference>
<dbReference type="Gene3D" id="1.20.1070.10">
    <property type="entry name" value="Rhodopsin 7-helix transmembrane proteins"/>
    <property type="match status" value="1"/>
</dbReference>
<evidence type="ECO:0000313" key="7">
    <source>
        <dbReference type="EMBL" id="KAK2188929.1"/>
    </source>
</evidence>
<proteinExistence type="predicted"/>
<evidence type="ECO:0000259" key="6">
    <source>
        <dbReference type="PROSITE" id="PS50262"/>
    </source>
</evidence>
<dbReference type="InterPro" id="IPR000276">
    <property type="entry name" value="GPCR_Rhodpsn"/>
</dbReference>
<gene>
    <name evidence="7" type="ORF">NP493_119g02041</name>
</gene>
<evidence type="ECO:0000256" key="5">
    <source>
        <dbReference type="SAM" id="Phobius"/>
    </source>
</evidence>
<feature type="transmembrane region" description="Helical" evidence="5">
    <location>
        <begin position="32"/>
        <end position="52"/>
    </location>
</feature>
<name>A0AAD9UGW2_RIDPI</name>
<keyword evidence="2 5" id="KW-0812">Transmembrane</keyword>
<evidence type="ECO:0000256" key="4">
    <source>
        <dbReference type="ARBA" id="ARBA00023136"/>
    </source>
</evidence>
<protein>
    <recommendedName>
        <fullName evidence="6">G-protein coupled receptors family 1 profile domain-containing protein</fullName>
    </recommendedName>
</protein>
<accession>A0AAD9UGW2</accession>
<feature type="domain" description="G-protein coupled receptors family 1 profile" evidence="6">
    <location>
        <begin position="44"/>
        <end position="318"/>
    </location>
</feature>
<feature type="transmembrane region" description="Helical" evidence="5">
    <location>
        <begin position="153"/>
        <end position="173"/>
    </location>
</feature>
<feature type="transmembrane region" description="Helical" evidence="5">
    <location>
        <begin position="68"/>
        <end position="91"/>
    </location>
</feature>
<dbReference type="CDD" id="cd14978">
    <property type="entry name" value="7tmA_FMRFamide_R-like"/>
    <property type="match status" value="1"/>
</dbReference>
<dbReference type="Proteomes" id="UP001209878">
    <property type="component" value="Unassembled WGS sequence"/>
</dbReference>
<keyword evidence="3 5" id="KW-1133">Transmembrane helix</keyword>
<comment type="subcellular location">
    <subcellularLocation>
        <location evidence="1">Membrane</location>
    </subcellularLocation>
</comment>
<evidence type="ECO:0000256" key="2">
    <source>
        <dbReference type="ARBA" id="ARBA00022692"/>
    </source>
</evidence>
<evidence type="ECO:0000313" key="8">
    <source>
        <dbReference type="Proteomes" id="UP001209878"/>
    </source>
</evidence>
<evidence type="ECO:0000256" key="3">
    <source>
        <dbReference type="ARBA" id="ARBA00022989"/>
    </source>
</evidence>
<dbReference type="GO" id="GO:0008528">
    <property type="term" value="F:G protein-coupled peptide receptor activity"/>
    <property type="evidence" value="ECO:0007669"/>
    <property type="project" value="InterPro"/>
</dbReference>
<organism evidence="7 8">
    <name type="scientific">Ridgeia piscesae</name>
    <name type="common">Tubeworm</name>
    <dbReference type="NCBI Taxonomy" id="27915"/>
    <lineage>
        <taxon>Eukaryota</taxon>
        <taxon>Metazoa</taxon>
        <taxon>Spiralia</taxon>
        <taxon>Lophotrochozoa</taxon>
        <taxon>Annelida</taxon>
        <taxon>Polychaeta</taxon>
        <taxon>Sedentaria</taxon>
        <taxon>Canalipalpata</taxon>
        <taxon>Sabellida</taxon>
        <taxon>Siboglinidae</taxon>
        <taxon>Ridgeia</taxon>
    </lineage>
</organism>
<dbReference type="InterPro" id="IPR019427">
    <property type="entry name" value="7TM_GPCR_serpentine_rcpt_Srw"/>
</dbReference>
<dbReference type="AlphaFoldDB" id="A0AAD9UGW2"/>
<evidence type="ECO:0000256" key="1">
    <source>
        <dbReference type="ARBA" id="ARBA00004370"/>
    </source>
</evidence>
<feature type="transmembrane region" description="Helical" evidence="5">
    <location>
        <begin position="257"/>
        <end position="278"/>
    </location>
</feature>
<comment type="caution">
    <text evidence="7">The sequence shown here is derived from an EMBL/GenBank/DDBJ whole genome shotgun (WGS) entry which is preliminary data.</text>
</comment>
<feature type="transmembrane region" description="Helical" evidence="5">
    <location>
        <begin position="211"/>
        <end position="236"/>
    </location>
</feature>